<accession>A0A7H0LQ81</accession>
<dbReference type="GO" id="GO:0030288">
    <property type="term" value="C:outer membrane-bounded periplasmic space"/>
    <property type="evidence" value="ECO:0007669"/>
    <property type="project" value="InterPro"/>
</dbReference>
<dbReference type="PANTHER" id="PTHR30251:SF4">
    <property type="entry name" value="SLR1668 PROTEIN"/>
    <property type="match status" value="1"/>
</dbReference>
<dbReference type="Pfam" id="PF00345">
    <property type="entry name" value="PapD_N"/>
    <property type="match status" value="1"/>
</dbReference>
<organism evidence="2 3">
    <name type="scientific">Sphingomonas alpina</name>
    <dbReference type="NCBI Taxonomy" id="653931"/>
    <lineage>
        <taxon>Bacteria</taxon>
        <taxon>Pseudomonadati</taxon>
        <taxon>Pseudomonadota</taxon>
        <taxon>Alphaproteobacteria</taxon>
        <taxon>Sphingomonadales</taxon>
        <taxon>Sphingomonadaceae</taxon>
        <taxon>Sphingomonas</taxon>
    </lineage>
</organism>
<dbReference type="InterPro" id="IPR016147">
    <property type="entry name" value="Pili_assmbl_chaperone_N"/>
</dbReference>
<gene>
    <name evidence="2" type="ORF">H3Z74_02820</name>
</gene>
<dbReference type="AlphaFoldDB" id="A0A7H0LQ81"/>
<evidence type="ECO:0000313" key="3">
    <source>
        <dbReference type="Proteomes" id="UP000516148"/>
    </source>
</evidence>
<feature type="domain" description="Pili assembly chaperone N-terminal" evidence="1">
    <location>
        <begin position="13"/>
        <end position="127"/>
    </location>
</feature>
<evidence type="ECO:0000313" key="2">
    <source>
        <dbReference type="EMBL" id="QNQ11834.1"/>
    </source>
</evidence>
<dbReference type="Proteomes" id="UP000516148">
    <property type="component" value="Chromosome"/>
</dbReference>
<dbReference type="InterPro" id="IPR008962">
    <property type="entry name" value="PapD-like_sf"/>
</dbReference>
<dbReference type="SUPFAM" id="SSF49354">
    <property type="entry name" value="PapD-like"/>
    <property type="match status" value="1"/>
</dbReference>
<name>A0A7H0LQ81_9SPHN</name>
<protein>
    <submittedName>
        <fullName evidence="2">Molecular chaperone</fullName>
    </submittedName>
</protein>
<dbReference type="InterPro" id="IPR013783">
    <property type="entry name" value="Ig-like_fold"/>
</dbReference>
<dbReference type="KEGG" id="spap:H3Z74_02820"/>
<keyword evidence="3" id="KW-1185">Reference proteome</keyword>
<dbReference type="GO" id="GO:0071555">
    <property type="term" value="P:cell wall organization"/>
    <property type="evidence" value="ECO:0007669"/>
    <property type="project" value="InterPro"/>
</dbReference>
<proteinExistence type="predicted"/>
<dbReference type="Gene3D" id="2.60.40.10">
    <property type="entry name" value="Immunoglobulins"/>
    <property type="match status" value="1"/>
</dbReference>
<reference evidence="2 3" key="1">
    <citation type="submission" date="2020-09" db="EMBL/GenBank/DDBJ databases">
        <title>Sphingomonas sp., a new species isolated from pork steak.</title>
        <authorList>
            <person name="Heidler von Heilborn D."/>
        </authorList>
    </citation>
    <scope>NUCLEOTIDE SEQUENCE [LARGE SCALE GENOMIC DNA]</scope>
    <source>
        <strain evidence="3">S8-3T</strain>
    </source>
</reference>
<dbReference type="EMBL" id="CP061038">
    <property type="protein sequence ID" value="QNQ11834.1"/>
    <property type="molecule type" value="Genomic_DNA"/>
</dbReference>
<dbReference type="InterPro" id="IPR050643">
    <property type="entry name" value="Periplasmic_pilus_chap"/>
</dbReference>
<sequence>MFLLVMAAHAVSLRIYPVRIVLSPKEPVQTMRIQNSSGDSARIQVRVFAWRQAGGKDVFEETRDVLANPGLFEIAAQGEQIARFGLRTTPGTIEKSYRVFLEEVPGSRPTRPGEVRTLLRISVPIFVPAPHALGRLTWQAWATGPRKMTLAISNQGTAHVQINRLALARRDGTKLGADDMSVYLLPGASQQIQLDIDAPVRVGEALKLNAVTDQANLSADLVSEAGPREARRP</sequence>
<evidence type="ECO:0000259" key="1">
    <source>
        <dbReference type="Pfam" id="PF00345"/>
    </source>
</evidence>
<dbReference type="PANTHER" id="PTHR30251">
    <property type="entry name" value="PILUS ASSEMBLY CHAPERONE"/>
    <property type="match status" value="1"/>
</dbReference>